<keyword evidence="2" id="KW-1185">Reference proteome</keyword>
<dbReference type="Proteomes" id="UP000269301">
    <property type="component" value="Unassembled WGS sequence"/>
</dbReference>
<name>A0A495ADC5_9BACI</name>
<dbReference type="AlphaFoldDB" id="A0A495ADC5"/>
<accession>A0A495ADC5</accession>
<gene>
    <name evidence="1" type="ORF">D8M06_04070</name>
</gene>
<dbReference type="EMBL" id="RBZP01000001">
    <property type="protein sequence ID" value="RKQ37979.1"/>
    <property type="molecule type" value="Genomic_DNA"/>
</dbReference>
<sequence length="87" mass="10316">MWEELGYFEFFWGAGDISGFLRLYQASRIFIGFPENLSGFLGLYRLPLNLTGFLRLYRASLKFISPNPITFRNPKNHNKRRITHEKE</sequence>
<comment type="caution">
    <text evidence="1">The sequence shown here is derived from an EMBL/GenBank/DDBJ whole genome shotgun (WGS) entry which is preliminary data.</text>
</comment>
<protein>
    <submittedName>
        <fullName evidence="1">Uncharacterized protein</fullName>
    </submittedName>
</protein>
<evidence type="ECO:0000313" key="2">
    <source>
        <dbReference type="Proteomes" id="UP000269301"/>
    </source>
</evidence>
<reference evidence="1 2" key="1">
    <citation type="journal article" date="2016" name="Int. J. Syst. Evol. Microbiol.">
        <title>Oceanobacillus halophilus sp. nov., a novel moderately halophilic bacterium from a hypersaline lake.</title>
        <authorList>
            <person name="Amoozegar M.A."/>
            <person name="Bagheri M."/>
            <person name="Makhdoumi A."/>
            <person name="Nikou M.M."/>
            <person name="Fazeli S.A.S."/>
            <person name="Schumann P."/>
            <person name="Sproer C."/>
            <person name="Sanchez-Porro C."/>
            <person name="Ventosa A."/>
        </authorList>
    </citation>
    <scope>NUCLEOTIDE SEQUENCE [LARGE SCALE GENOMIC DNA]</scope>
    <source>
        <strain evidence="1 2">DSM 23996</strain>
    </source>
</reference>
<proteinExistence type="predicted"/>
<organism evidence="1 2">
    <name type="scientific">Oceanobacillus halophilus</name>
    <dbReference type="NCBI Taxonomy" id="930130"/>
    <lineage>
        <taxon>Bacteria</taxon>
        <taxon>Bacillati</taxon>
        <taxon>Bacillota</taxon>
        <taxon>Bacilli</taxon>
        <taxon>Bacillales</taxon>
        <taxon>Bacillaceae</taxon>
        <taxon>Oceanobacillus</taxon>
    </lineage>
</organism>
<evidence type="ECO:0000313" key="1">
    <source>
        <dbReference type="EMBL" id="RKQ37979.1"/>
    </source>
</evidence>